<evidence type="ECO:0000256" key="8">
    <source>
        <dbReference type="SAM" id="Phobius"/>
    </source>
</evidence>
<dbReference type="Gene3D" id="1.10.3470.10">
    <property type="entry name" value="ABC transporter involved in vitamin B12 uptake, BtuC"/>
    <property type="match status" value="1"/>
</dbReference>
<sequence length="342" mass="35248">MEGNTAAAAEPRSVLPQAALSLVLCITLAGACLLSLWVGAQDISIATIMQSFTSYNAANVQEMIVQTLRFPRLLAALTCGASFAVAGAIMQGVTNNPMASPSILGINAGAGFGLAVAMILFPQGSLGLSLVFSFAGAAIATLAIFLLAQTKGAGRGAVFLALAGTAIGAVFGAVTQAMTVYFEVAQDMSYWTAGGISGVRMEQALFILPWTILGLLMAMGIARSVTLLAFGEEVAIGLGSKIQRIRVLAGITVLILGGSAVAVAGPVGFVGLVTPHIARRIVGIDYRKVIPLSAILGALLVVVADIVSRTIHPPYETPLGAVTALVGVPFFLWLIRRKRGVR</sequence>
<evidence type="ECO:0000256" key="5">
    <source>
        <dbReference type="ARBA" id="ARBA00022692"/>
    </source>
</evidence>
<dbReference type="Pfam" id="PF01032">
    <property type="entry name" value="FecCD"/>
    <property type="match status" value="1"/>
</dbReference>
<evidence type="ECO:0000256" key="1">
    <source>
        <dbReference type="ARBA" id="ARBA00004651"/>
    </source>
</evidence>
<evidence type="ECO:0000313" key="9">
    <source>
        <dbReference type="EMBL" id="QNH54207.1"/>
    </source>
</evidence>
<feature type="transmembrane region" description="Helical" evidence="8">
    <location>
        <begin position="289"/>
        <end position="311"/>
    </location>
</feature>
<dbReference type="PANTHER" id="PTHR30472:SF1">
    <property type="entry name" value="FE(3+) DICITRATE TRANSPORT SYSTEM PERMEASE PROTEIN FECC-RELATED"/>
    <property type="match status" value="1"/>
</dbReference>
<organism evidence="9 10">
    <name type="scientific">Selenomonas timonae</name>
    <dbReference type="NCBI Taxonomy" id="2754044"/>
    <lineage>
        <taxon>Bacteria</taxon>
        <taxon>Bacillati</taxon>
        <taxon>Bacillota</taxon>
        <taxon>Negativicutes</taxon>
        <taxon>Selenomonadales</taxon>
        <taxon>Selenomonadaceae</taxon>
        <taxon>Selenomonas</taxon>
    </lineage>
</organism>
<proteinExistence type="inferred from homology"/>
<dbReference type="GO" id="GO:0033214">
    <property type="term" value="P:siderophore-iron import into cell"/>
    <property type="evidence" value="ECO:0007669"/>
    <property type="project" value="TreeGrafter"/>
</dbReference>
<feature type="transmembrane region" description="Helical" evidence="8">
    <location>
        <begin position="205"/>
        <end position="231"/>
    </location>
</feature>
<dbReference type="EMBL" id="CP060204">
    <property type="protein sequence ID" value="QNH54207.1"/>
    <property type="molecule type" value="Genomic_DNA"/>
</dbReference>
<keyword evidence="7 8" id="KW-0472">Membrane</keyword>
<keyword evidence="6 8" id="KW-1133">Transmembrane helix</keyword>
<evidence type="ECO:0000313" key="10">
    <source>
        <dbReference type="Proteomes" id="UP000515480"/>
    </source>
</evidence>
<keyword evidence="3" id="KW-0813">Transport</keyword>
<keyword evidence="4" id="KW-1003">Cell membrane</keyword>
<comment type="subcellular location">
    <subcellularLocation>
        <location evidence="1">Cell membrane</location>
        <topology evidence="1">Multi-pass membrane protein</topology>
    </subcellularLocation>
</comment>
<feature type="transmembrane region" description="Helical" evidence="8">
    <location>
        <begin position="317"/>
        <end position="335"/>
    </location>
</feature>
<dbReference type="SUPFAM" id="SSF81345">
    <property type="entry name" value="ABC transporter involved in vitamin B12 uptake, BtuC"/>
    <property type="match status" value="1"/>
</dbReference>
<feature type="transmembrane region" description="Helical" evidence="8">
    <location>
        <begin position="20"/>
        <end position="40"/>
    </location>
</feature>
<evidence type="ECO:0000256" key="4">
    <source>
        <dbReference type="ARBA" id="ARBA00022475"/>
    </source>
</evidence>
<keyword evidence="5 8" id="KW-0812">Transmembrane</keyword>
<reference evidence="9 10" key="1">
    <citation type="submission" date="2020-07" db="EMBL/GenBank/DDBJ databases">
        <title>Complete genome and description of Selenomonas timonensis sp. nov., a new bacterium isolated from a gingivitis subject.</title>
        <authorList>
            <person name="Antezack A."/>
        </authorList>
    </citation>
    <scope>NUCLEOTIDE SEQUENCE [LARGE SCALE GENOMIC DNA]</scope>
    <source>
        <strain evidence="9 10">Marseille-Q3039</strain>
    </source>
</reference>
<dbReference type="GO" id="GO:0022857">
    <property type="term" value="F:transmembrane transporter activity"/>
    <property type="evidence" value="ECO:0007669"/>
    <property type="project" value="InterPro"/>
</dbReference>
<evidence type="ECO:0000256" key="3">
    <source>
        <dbReference type="ARBA" id="ARBA00022448"/>
    </source>
</evidence>
<dbReference type="Proteomes" id="UP000515480">
    <property type="component" value="Chromosome"/>
</dbReference>
<feature type="transmembrane region" description="Helical" evidence="8">
    <location>
        <begin position="73"/>
        <end position="93"/>
    </location>
</feature>
<dbReference type="KEGG" id="stim:H1B31_10225"/>
<accession>A0A7G7VJB4</accession>
<evidence type="ECO:0000256" key="7">
    <source>
        <dbReference type="ARBA" id="ARBA00023136"/>
    </source>
</evidence>
<dbReference type="InterPro" id="IPR037294">
    <property type="entry name" value="ABC_BtuC-like"/>
</dbReference>
<keyword evidence="10" id="KW-1185">Reference proteome</keyword>
<feature type="transmembrane region" description="Helical" evidence="8">
    <location>
        <begin position="99"/>
        <end position="121"/>
    </location>
</feature>
<gene>
    <name evidence="9" type="ORF">H1B31_10225</name>
</gene>
<feature type="transmembrane region" description="Helical" evidence="8">
    <location>
        <begin position="160"/>
        <end position="184"/>
    </location>
</feature>
<comment type="similarity">
    <text evidence="2">Belongs to the binding-protein-dependent transport system permease family. FecCD subfamily.</text>
</comment>
<evidence type="ECO:0000256" key="6">
    <source>
        <dbReference type="ARBA" id="ARBA00022989"/>
    </source>
</evidence>
<dbReference type="GO" id="GO:0005886">
    <property type="term" value="C:plasma membrane"/>
    <property type="evidence" value="ECO:0007669"/>
    <property type="project" value="UniProtKB-SubCell"/>
</dbReference>
<dbReference type="CDD" id="cd06550">
    <property type="entry name" value="TM_ABC_iron-siderophores_like"/>
    <property type="match status" value="1"/>
</dbReference>
<dbReference type="RefSeq" id="WP_185980239.1">
    <property type="nucleotide sequence ID" value="NZ_CP060204.1"/>
</dbReference>
<dbReference type="AlphaFoldDB" id="A0A7G7VJB4"/>
<dbReference type="InterPro" id="IPR000522">
    <property type="entry name" value="ABC_transptr_permease_BtuC"/>
</dbReference>
<feature type="transmembrane region" description="Helical" evidence="8">
    <location>
        <begin position="128"/>
        <end position="148"/>
    </location>
</feature>
<evidence type="ECO:0000256" key="2">
    <source>
        <dbReference type="ARBA" id="ARBA00007935"/>
    </source>
</evidence>
<dbReference type="FunFam" id="1.10.3470.10:FF:000001">
    <property type="entry name" value="Vitamin B12 ABC transporter permease BtuC"/>
    <property type="match status" value="1"/>
</dbReference>
<dbReference type="PANTHER" id="PTHR30472">
    <property type="entry name" value="FERRIC ENTEROBACTIN TRANSPORT SYSTEM PERMEASE PROTEIN"/>
    <property type="match status" value="1"/>
</dbReference>
<name>A0A7G7VJB4_9FIRM</name>
<protein>
    <submittedName>
        <fullName evidence="9">Iron ABC transporter permease</fullName>
    </submittedName>
</protein>
<feature type="transmembrane region" description="Helical" evidence="8">
    <location>
        <begin position="251"/>
        <end position="277"/>
    </location>
</feature>